<dbReference type="Proteomes" id="UP000199437">
    <property type="component" value="Unassembled WGS sequence"/>
</dbReference>
<evidence type="ECO:0000313" key="1">
    <source>
        <dbReference type="EMBL" id="SEW26010.1"/>
    </source>
</evidence>
<proteinExistence type="predicted"/>
<dbReference type="AlphaFoldDB" id="A0A1I0QHA4"/>
<gene>
    <name evidence="1" type="ORF">SAMN05216290_2306</name>
</gene>
<accession>A0A1I0QHA4</accession>
<keyword evidence="2" id="KW-1185">Reference proteome</keyword>
<dbReference type="GeneID" id="99988778"/>
<name>A0A1I0QHA4_9BACT</name>
<sequence length="57" mass="6391">MIELELLQANEQLGEGEDQKNDVFGAAMCVTSACCMKKCCKKFKKKGKKMCKSCPKR</sequence>
<protein>
    <submittedName>
        <fullName evidence="1">Uncharacterized protein</fullName>
    </submittedName>
</protein>
<evidence type="ECO:0000313" key="2">
    <source>
        <dbReference type="Proteomes" id="UP000199437"/>
    </source>
</evidence>
<dbReference type="EMBL" id="FOIR01000002">
    <property type="protein sequence ID" value="SEW26010.1"/>
    <property type="molecule type" value="Genomic_DNA"/>
</dbReference>
<dbReference type="RefSeq" id="WP_162844737.1">
    <property type="nucleotide sequence ID" value="NZ_FOIR01000002.1"/>
</dbReference>
<reference evidence="2" key="1">
    <citation type="submission" date="2016-10" db="EMBL/GenBank/DDBJ databases">
        <authorList>
            <person name="Varghese N."/>
            <person name="Submissions S."/>
        </authorList>
    </citation>
    <scope>NUCLEOTIDE SEQUENCE [LARGE SCALE GENOMIC DNA]</scope>
    <source>
        <strain evidence="2">CGMCC 1.12402</strain>
    </source>
</reference>
<organism evidence="1 2">
    <name type="scientific">Roseivirga pacifica</name>
    <dbReference type="NCBI Taxonomy" id="1267423"/>
    <lineage>
        <taxon>Bacteria</taxon>
        <taxon>Pseudomonadati</taxon>
        <taxon>Bacteroidota</taxon>
        <taxon>Cytophagia</taxon>
        <taxon>Cytophagales</taxon>
        <taxon>Roseivirgaceae</taxon>
        <taxon>Roseivirga</taxon>
    </lineage>
</organism>
<dbReference type="STRING" id="1267423.SAMN05216290_2306"/>